<dbReference type="KEGG" id="emi:Emin_0041"/>
<keyword evidence="1" id="KW-1133">Transmembrane helix</keyword>
<keyword evidence="1" id="KW-0812">Transmembrane</keyword>
<reference evidence="2 3" key="1">
    <citation type="journal article" date="2009" name="Appl. Environ. Microbiol.">
        <title>Genomic analysis of 'Elusimicrobium minutum,' the first cultivated representative of the phylum 'Elusimicrobia' (formerly termite group 1).</title>
        <authorList>
            <person name="Herlemann D.P.R."/>
            <person name="Geissinger O."/>
            <person name="Ikeda-Ohtsubo W."/>
            <person name="Kunin V."/>
            <person name="Sun H."/>
            <person name="Lapidus A."/>
            <person name="Hugenholtz P."/>
            <person name="Brune A."/>
        </authorList>
    </citation>
    <scope>NUCLEOTIDE SEQUENCE [LARGE SCALE GENOMIC DNA]</scope>
    <source>
        <strain evidence="2 3">Pei191</strain>
    </source>
</reference>
<keyword evidence="3" id="KW-1185">Reference proteome</keyword>
<sequence>MQKYTYLKAASICTFIEMLFLCVLVYAFIKNAITLNLFILAVLSVSVIFGVILSYVTLRINKKNKAIFKTWRAEKAKVINIAKKGVRYYAIAKEKSGGNFYRSKAVFFDISKLIAQGSEVTVYFNPQREDDYFLDLTKFLPQQNGK</sequence>
<dbReference type="HOGENOM" id="CLU_1774477_0_0_0"/>
<gene>
    <name evidence="2" type="ordered locus">Emin_0041</name>
</gene>
<organism evidence="2 3">
    <name type="scientific">Elusimicrobium minutum (strain Pei191)</name>
    <dbReference type="NCBI Taxonomy" id="445932"/>
    <lineage>
        <taxon>Bacteria</taxon>
        <taxon>Pseudomonadati</taxon>
        <taxon>Elusimicrobiota</taxon>
        <taxon>Elusimicrobia</taxon>
        <taxon>Elusimicrobiales</taxon>
        <taxon>Elusimicrobiaceae</taxon>
        <taxon>Elusimicrobium</taxon>
    </lineage>
</organism>
<name>B2KAR3_ELUMP</name>
<evidence type="ECO:0000313" key="3">
    <source>
        <dbReference type="Proteomes" id="UP000001029"/>
    </source>
</evidence>
<dbReference type="STRING" id="445932.Emin_0041"/>
<evidence type="ECO:0000256" key="1">
    <source>
        <dbReference type="SAM" id="Phobius"/>
    </source>
</evidence>
<protein>
    <submittedName>
        <fullName evidence="2">Uncharacterized protein</fullName>
    </submittedName>
</protein>
<accession>B2KAR3</accession>
<proteinExistence type="predicted"/>
<feature type="transmembrane region" description="Helical" evidence="1">
    <location>
        <begin position="35"/>
        <end position="58"/>
    </location>
</feature>
<feature type="transmembrane region" description="Helical" evidence="1">
    <location>
        <begin position="7"/>
        <end position="29"/>
    </location>
</feature>
<dbReference type="Proteomes" id="UP000001029">
    <property type="component" value="Chromosome"/>
</dbReference>
<dbReference type="AlphaFoldDB" id="B2KAR3"/>
<dbReference type="RefSeq" id="WP_012414224.1">
    <property type="nucleotide sequence ID" value="NC_010644.1"/>
</dbReference>
<evidence type="ECO:0000313" key="2">
    <source>
        <dbReference type="EMBL" id="ACC97609.1"/>
    </source>
</evidence>
<keyword evidence="1" id="KW-0472">Membrane</keyword>
<dbReference type="EMBL" id="CP001055">
    <property type="protein sequence ID" value="ACC97609.1"/>
    <property type="molecule type" value="Genomic_DNA"/>
</dbReference>